<proteinExistence type="predicted"/>
<dbReference type="InterPro" id="IPR046348">
    <property type="entry name" value="SIS_dom_sf"/>
</dbReference>
<dbReference type="Proteomes" id="UP000611640">
    <property type="component" value="Chromosome"/>
</dbReference>
<accession>A0A7R7DJE1</accession>
<dbReference type="RefSeq" id="WP_239156648.1">
    <property type="nucleotide sequence ID" value="NZ_AP023355.1"/>
</dbReference>
<dbReference type="KEGG" id="atl:Athai_03070"/>
<dbReference type="InterPro" id="IPR035472">
    <property type="entry name" value="RpiR-like_SIS"/>
</dbReference>
<dbReference type="EMBL" id="AP023355">
    <property type="protein sequence ID" value="BCJ32804.1"/>
    <property type="molecule type" value="Genomic_DNA"/>
</dbReference>
<evidence type="ECO:0000313" key="7">
    <source>
        <dbReference type="Proteomes" id="UP000611640"/>
    </source>
</evidence>
<dbReference type="Pfam" id="PF01418">
    <property type="entry name" value="HTH_6"/>
    <property type="match status" value="1"/>
</dbReference>
<evidence type="ECO:0000313" key="6">
    <source>
        <dbReference type="EMBL" id="BCJ32804.1"/>
    </source>
</evidence>
<dbReference type="GO" id="GO:1901135">
    <property type="term" value="P:carbohydrate derivative metabolic process"/>
    <property type="evidence" value="ECO:0007669"/>
    <property type="project" value="InterPro"/>
</dbReference>
<protein>
    <submittedName>
        <fullName evidence="6">RpiR family transcriptional regulator</fullName>
    </submittedName>
</protein>
<dbReference type="AlphaFoldDB" id="A0A7R7DJE1"/>
<evidence type="ECO:0000256" key="2">
    <source>
        <dbReference type="ARBA" id="ARBA00023125"/>
    </source>
</evidence>
<keyword evidence="3" id="KW-0804">Transcription</keyword>
<evidence type="ECO:0000256" key="3">
    <source>
        <dbReference type="ARBA" id="ARBA00023163"/>
    </source>
</evidence>
<dbReference type="GO" id="GO:0097367">
    <property type="term" value="F:carbohydrate derivative binding"/>
    <property type="evidence" value="ECO:0007669"/>
    <property type="project" value="InterPro"/>
</dbReference>
<dbReference type="PANTHER" id="PTHR30514">
    <property type="entry name" value="GLUCOKINASE"/>
    <property type="match status" value="1"/>
</dbReference>
<keyword evidence="1" id="KW-0805">Transcription regulation</keyword>
<organism evidence="6 7">
    <name type="scientific">Actinocatenispora thailandica</name>
    <dbReference type="NCBI Taxonomy" id="227318"/>
    <lineage>
        <taxon>Bacteria</taxon>
        <taxon>Bacillati</taxon>
        <taxon>Actinomycetota</taxon>
        <taxon>Actinomycetes</taxon>
        <taxon>Micromonosporales</taxon>
        <taxon>Micromonosporaceae</taxon>
        <taxon>Actinocatenispora</taxon>
    </lineage>
</organism>
<dbReference type="Gene3D" id="3.40.50.10490">
    <property type="entry name" value="Glucose-6-phosphate isomerase like protein, domain 1"/>
    <property type="match status" value="1"/>
</dbReference>
<feature type="domain" description="HTH rpiR-type" evidence="4">
    <location>
        <begin position="15"/>
        <end position="91"/>
    </location>
</feature>
<dbReference type="SUPFAM" id="SSF53697">
    <property type="entry name" value="SIS domain"/>
    <property type="match status" value="1"/>
</dbReference>
<sequence length="302" mass="32224">MTGRGEPAERAARPAGVLAHIRTLLPGMAPAERRVAEAVLGQPSVVVGRTITELAESCHTSETTVIRFCRTVGFRGYPELRLTLATELGRDAARGDGHRELGADIGRADTLREVVEKIGYADARGVEDTVTQLDLDALAKVVDAVATADRINLFGIGASGFAANDLQRKLYRIGRNAFFFADPHDALVAAALLRPGDVEIGLTHTGTTVETVNVLREARRHQAVAVAITNNGAAPAAAEADLVLTTAARETTFRSGAMASRIAQLAIVDCIFVAVAQRTYDDTLDALRLTFRAVDDVRARKS</sequence>
<evidence type="ECO:0000259" key="4">
    <source>
        <dbReference type="PROSITE" id="PS51071"/>
    </source>
</evidence>
<dbReference type="GO" id="GO:0003677">
    <property type="term" value="F:DNA binding"/>
    <property type="evidence" value="ECO:0007669"/>
    <property type="project" value="UniProtKB-KW"/>
</dbReference>
<evidence type="ECO:0000259" key="5">
    <source>
        <dbReference type="PROSITE" id="PS51464"/>
    </source>
</evidence>
<dbReference type="InterPro" id="IPR036388">
    <property type="entry name" value="WH-like_DNA-bd_sf"/>
</dbReference>
<dbReference type="GO" id="GO:0003700">
    <property type="term" value="F:DNA-binding transcription factor activity"/>
    <property type="evidence" value="ECO:0007669"/>
    <property type="project" value="InterPro"/>
</dbReference>
<feature type="domain" description="SIS" evidence="5">
    <location>
        <begin position="141"/>
        <end position="281"/>
    </location>
</feature>
<name>A0A7R7DJE1_9ACTN</name>
<dbReference type="PANTHER" id="PTHR30514:SF1">
    <property type="entry name" value="HTH-TYPE TRANSCRIPTIONAL REGULATOR HEXR-RELATED"/>
    <property type="match status" value="1"/>
</dbReference>
<dbReference type="SUPFAM" id="SSF46689">
    <property type="entry name" value="Homeodomain-like"/>
    <property type="match status" value="1"/>
</dbReference>
<dbReference type="InterPro" id="IPR009057">
    <property type="entry name" value="Homeodomain-like_sf"/>
</dbReference>
<dbReference type="Gene3D" id="1.10.10.10">
    <property type="entry name" value="Winged helix-like DNA-binding domain superfamily/Winged helix DNA-binding domain"/>
    <property type="match status" value="1"/>
</dbReference>
<dbReference type="InterPro" id="IPR001347">
    <property type="entry name" value="SIS_dom"/>
</dbReference>
<dbReference type="InterPro" id="IPR047640">
    <property type="entry name" value="RpiR-like"/>
</dbReference>
<dbReference type="PROSITE" id="PS51071">
    <property type="entry name" value="HTH_RPIR"/>
    <property type="match status" value="1"/>
</dbReference>
<evidence type="ECO:0000256" key="1">
    <source>
        <dbReference type="ARBA" id="ARBA00023015"/>
    </source>
</evidence>
<keyword evidence="2" id="KW-0238">DNA-binding</keyword>
<dbReference type="PROSITE" id="PS51464">
    <property type="entry name" value="SIS"/>
    <property type="match status" value="1"/>
</dbReference>
<dbReference type="InterPro" id="IPR000281">
    <property type="entry name" value="HTH_RpiR"/>
</dbReference>
<keyword evidence="7" id="KW-1185">Reference proteome</keyword>
<dbReference type="Pfam" id="PF01380">
    <property type="entry name" value="SIS"/>
    <property type="match status" value="1"/>
</dbReference>
<reference evidence="6 7" key="1">
    <citation type="submission" date="2020-08" db="EMBL/GenBank/DDBJ databases">
        <title>Whole genome shotgun sequence of Actinocatenispora thailandica NBRC 105041.</title>
        <authorList>
            <person name="Komaki H."/>
            <person name="Tamura T."/>
        </authorList>
    </citation>
    <scope>NUCLEOTIDE SEQUENCE [LARGE SCALE GENOMIC DNA]</scope>
    <source>
        <strain evidence="6 7">NBRC 105041</strain>
    </source>
</reference>
<gene>
    <name evidence="6" type="ORF">Athai_03070</name>
</gene>
<dbReference type="CDD" id="cd05013">
    <property type="entry name" value="SIS_RpiR"/>
    <property type="match status" value="1"/>
</dbReference>